<evidence type="ECO:0000313" key="2">
    <source>
        <dbReference type="Proteomes" id="UP000294853"/>
    </source>
</evidence>
<sequence length="123" mass="13918">MGCTNNVERTFVLTGDERDKHLRVDVHGNRVAWAQFNCEPDSRRLELAHVETLPEARGQGHAKSALRWITSRFAEFHVINSPEAFNSPEGNRLVAALRAEGMRIHDSGCYRFGHECRCILSEG</sequence>
<evidence type="ECO:0000313" key="1">
    <source>
        <dbReference type="EMBL" id="QBX55061.1"/>
    </source>
</evidence>
<dbReference type="Proteomes" id="UP000294853">
    <property type="component" value="Chromosome"/>
</dbReference>
<protein>
    <recommendedName>
        <fullName evidence="3">N-acetyltransferase</fullName>
    </recommendedName>
</protein>
<dbReference type="RefSeq" id="WP_135267029.1">
    <property type="nucleotide sequence ID" value="NZ_CP038436.1"/>
</dbReference>
<dbReference type="AlphaFoldDB" id="A0A4P7IH43"/>
<reference evidence="1 2" key="1">
    <citation type="submission" date="2019-03" db="EMBL/GenBank/DDBJ databases">
        <title>Three New Species of Nocardioides, Nocardioides euryhalodurans sp. nov., Nocardioides seonyuensis sp. nov. and Nocardioides eburneoflavus sp. nov. Iolated from Soil.</title>
        <authorList>
            <person name="Roh S.G."/>
            <person name="Lee C."/>
            <person name="Kim M.-K."/>
            <person name="Kim S.B."/>
        </authorList>
    </citation>
    <scope>NUCLEOTIDE SEQUENCE [LARGE SCALE GENOMIC DNA]</scope>
    <source>
        <strain evidence="1 2">MMS17-SY207-3</strain>
    </source>
</reference>
<dbReference type="EMBL" id="CP038436">
    <property type="protein sequence ID" value="QBX55061.1"/>
    <property type="molecule type" value="Genomic_DNA"/>
</dbReference>
<dbReference type="SUPFAM" id="SSF55729">
    <property type="entry name" value="Acyl-CoA N-acyltransferases (Nat)"/>
    <property type="match status" value="1"/>
</dbReference>
<proteinExistence type="predicted"/>
<gene>
    <name evidence="1" type="ORF">EXE58_06065</name>
</gene>
<organism evidence="1 2">
    <name type="scientific">Nocardioides seonyuensis</name>
    <dbReference type="NCBI Taxonomy" id="2518371"/>
    <lineage>
        <taxon>Bacteria</taxon>
        <taxon>Bacillati</taxon>
        <taxon>Actinomycetota</taxon>
        <taxon>Actinomycetes</taxon>
        <taxon>Propionibacteriales</taxon>
        <taxon>Nocardioidaceae</taxon>
        <taxon>Nocardioides</taxon>
    </lineage>
</organism>
<keyword evidence="2" id="KW-1185">Reference proteome</keyword>
<dbReference type="OrthoDB" id="5405911at2"/>
<dbReference type="KEGG" id="nsn:EXE58_06065"/>
<accession>A0A4P7IH43</accession>
<dbReference type="Gene3D" id="3.40.630.30">
    <property type="match status" value="1"/>
</dbReference>
<dbReference type="InterPro" id="IPR016181">
    <property type="entry name" value="Acyl_CoA_acyltransferase"/>
</dbReference>
<evidence type="ECO:0008006" key="3">
    <source>
        <dbReference type="Google" id="ProtNLM"/>
    </source>
</evidence>
<name>A0A4P7IH43_9ACTN</name>